<organism evidence="7 8">
    <name type="scientific">Filimonas lacunae</name>
    <dbReference type="NCBI Taxonomy" id="477680"/>
    <lineage>
        <taxon>Bacteria</taxon>
        <taxon>Pseudomonadati</taxon>
        <taxon>Bacteroidota</taxon>
        <taxon>Chitinophagia</taxon>
        <taxon>Chitinophagales</taxon>
        <taxon>Chitinophagaceae</taxon>
        <taxon>Filimonas</taxon>
    </lineage>
</organism>
<keyword evidence="8" id="KW-1185">Reference proteome</keyword>
<dbReference type="InterPro" id="IPR007627">
    <property type="entry name" value="RNA_pol_sigma70_r2"/>
</dbReference>
<feature type="domain" description="RNA polymerase sigma-70 region 2" evidence="5">
    <location>
        <begin position="27"/>
        <end position="89"/>
    </location>
</feature>
<dbReference type="NCBIfam" id="TIGR02937">
    <property type="entry name" value="sigma70-ECF"/>
    <property type="match status" value="1"/>
</dbReference>
<feature type="domain" description="RNA polymerase sigma factor 70 region 4 type 2" evidence="6">
    <location>
        <begin position="122"/>
        <end position="173"/>
    </location>
</feature>
<dbReference type="Pfam" id="PF04542">
    <property type="entry name" value="Sigma70_r2"/>
    <property type="match status" value="1"/>
</dbReference>
<keyword evidence="4" id="KW-0804">Transcription</keyword>
<dbReference type="Gene3D" id="1.10.1740.10">
    <property type="match status" value="1"/>
</dbReference>
<sequence length="191" mass="21497">MTHDLVAIQKRIALGEEQALAELCRLLQTKLQQFAVTLVRSREQAEEIVEDVLVKLWYNRQNIAAIENLTVYLYVAVKNQSLNALSHKAKELITASYDQLDINLTHTAVSPHDLLVTAEMMQRMQQAVDALPPRCKMIFKLVREDGLAYKEVADILNISINTIDAQMAIAVKRIAAAVAVQKPSFRNPFLS</sequence>
<dbReference type="InterPro" id="IPR013325">
    <property type="entry name" value="RNA_pol_sigma_r2"/>
</dbReference>
<dbReference type="GO" id="GO:0006352">
    <property type="term" value="P:DNA-templated transcription initiation"/>
    <property type="evidence" value="ECO:0007669"/>
    <property type="project" value="InterPro"/>
</dbReference>
<accession>A0A173M9W2</accession>
<comment type="similarity">
    <text evidence="1">Belongs to the sigma-70 factor family. ECF subfamily.</text>
</comment>
<dbReference type="Gene3D" id="1.10.10.10">
    <property type="entry name" value="Winged helix-like DNA-binding domain superfamily/Winged helix DNA-binding domain"/>
    <property type="match status" value="1"/>
</dbReference>
<dbReference type="STRING" id="477680.SAMN05421788_11055"/>
<dbReference type="GO" id="GO:0003677">
    <property type="term" value="F:DNA binding"/>
    <property type="evidence" value="ECO:0007669"/>
    <property type="project" value="InterPro"/>
</dbReference>
<dbReference type="PANTHER" id="PTHR43133:SF46">
    <property type="entry name" value="RNA POLYMERASE SIGMA-70 FACTOR ECF SUBFAMILY"/>
    <property type="match status" value="1"/>
</dbReference>
<dbReference type="InterPro" id="IPR013249">
    <property type="entry name" value="RNA_pol_sigma70_r4_t2"/>
</dbReference>
<evidence type="ECO:0000313" key="7">
    <source>
        <dbReference type="EMBL" id="SIT31032.1"/>
    </source>
</evidence>
<dbReference type="KEGG" id="fln:FLA_0313"/>
<dbReference type="EMBL" id="FTOR01000010">
    <property type="protein sequence ID" value="SIT31032.1"/>
    <property type="molecule type" value="Genomic_DNA"/>
</dbReference>
<keyword evidence="3" id="KW-0731">Sigma factor</keyword>
<proteinExistence type="inferred from homology"/>
<dbReference type="RefSeq" id="WP_076381644.1">
    <property type="nucleotide sequence ID" value="NZ_AP017422.1"/>
</dbReference>
<evidence type="ECO:0000256" key="4">
    <source>
        <dbReference type="ARBA" id="ARBA00023163"/>
    </source>
</evidence>
<dbReference type="InterPro" id="IPR014284">
    <property type="entry name" value="RNA_pol_sigma-70_dom"/>
</dbReference>
<dbReference type="Proteomes" id="UP000186917">
    <property type="component" value="Unassembled WGS sequence"/>
</dbReference>
<name>A0A173M9W2_9BACT</name>
<dbReference type="GO" id="GO:0016987">
    <property type="term" value="F:sigma factor activity"/>
    <property type="evidence" value="ECO:0007669"/>
    <property type="project" value="UniProtKB-KW"/>
</dbReference>
<evidence type="ECO:0000259" key="6">
    <source>
        <dbReference type="Pfam" id="PF08281"/>
    </source>
</evidence>
<keyword evidence="2" id="KW-0805">Transcription regulation</keyword>
<protein>
    <submittedName>
        <fullName evidence="7">RNA polymerase sigma-70 factor, ECF subfamily</fullName>
    </submittedName>
</protein>
<dbReference type="Pfam" id="PF08281">
    <property type="entry name" value="Sigma70_r4_2"/>
    <property type="match status" value="1"/>
</dbReference>
<dbReference type="PANTHER" id="PTHR43133">
    <property type="entry name" value="RNA POLYMERASE ECF-TYPE SIGMA FACTO"/>
    <property type="match status" value="1"/>
</dbReference>
<dbReference type="InterPro" id="IPR014327">
    <property type="entry name" value="RNA_pol_sigma70_bacteroid"/>
</dbReference>
<dbReference type="InterPro" id="IPR013324">
    <property type="entry name" value="RNA_pol_sigma_r3/r4-like"/>
</dbReference>
<dbReference type="OrthoDB" id="659361at2"/>
<evidence type="ECO:0000256" key="3">
    <source>
        <dbReference type="ARBA" id="ARBA00023082"/>
    </source>
</evidence>
<evidence type="ECO:0000313" key="8">
    <source>
        <dbReference type="Proteomes" id="UP000186917"/>
    </source>
</evidence>
<evidence type="ECO:0000259" key="5">
    <source>
        <dbReference type="Pfam" id="PF04542"/>
    </source>
</evidence>
<dbReference type="SUPFAM" id="SSF88946">
    <property type="entry name" value="Sigma2 domain of RNA polymerase sigma factors"/>
    <property type="match status" value="1"/>
</dbReference>
<dbReference type="SUPFAM" id="SSF88659">
    <property type="entry name" value="Sigma3 and sigma4 domains of RNA polymerase sigma factors"/>
    <property type="match status" value="1"/>
</dbReference>
<reference evidence="8" key="1">
    <citation type="submission" date="2017-01" db="EMBL/GenBank/DDBJ databases">
        <authorList>
            <person name="Varghese N."/>
            <person name="Submissions S."/>
        </authorList>
    </citation>
    <scope>NUCLEOTIDE SEQUENCE [LARGE SCALE GENOMIC DNA]</scope>
    <source>
        <strain evidence="8">DSM 21054</strain>
    </source>
</reference>
<evidence type="ECO:0000256" key="2">
    <source>
        <dbReference type="ARBA" id="ARBA00023015"/>
    </source>
</evidence>
<dbReference type="AlphaFoldDB" id="A0A173M9W2"/>
<evidence type="ECO:0000256" key="1">
    <source>
        <dbReference type="ARBA" id="ARBA00010641"/>
    </source>
</evidence>
<dbReference type="NCBIfam" id="TIGR02985">
    <property type="entry name" value="Sig70_bacteroi1"/>
    <property type="match status" value="1"/>
</dbReference>
<dbReference type="InterPro" id="IPR039425">
    <property type="entry name" value="RNA_pol_sigma-70-like"/>
</dbReference>
<dbReference type="InterPro" id="IPR036388">
    <property type="entry name" value="WH-like_DNA-bd_sf"/>
</dbReference>
<gene>
    <name evidence="7" type="ORF">SAMN05421788_11055</name>
</gene>